<dbReference type="EMBL" id="FWXV01000010">
    <property type="protein sequence ID" value="SMD24098.1"/>
    <property type="molecule type" value="Genomic_DNA"/>
</dbReference>
<sequence length="390" mass="41229">MSLVFKRGYVLGHGIADVLIENGTIQAIGDNLDGKRAINASGKLIVPGFVDTHRHMAQAPLRGLGPDMPLGYYLERVVQHIGASMTVLDVRNSLKLAAAEAMNAGVTTVLDWSAVSAPDQVDAAIEVLGQTGLRVVFGHSNPDDMRPEADAVASLGPDYLPVDVVARHIGLARERGLITSMHVGGQHGGGVRKLHDAGLLGPDVHFVHGNRLEDDEFKMLVDYGCTLTVTPVTELLMGHGDLAYRRFAEAGGQPALGVDVEIGNVPDMFSEMRAGLMAERARGTLEAREMLKAATINGAKAIGLGDAIGSLEAGKRADIVLLTGLEHLFGEDPAVIEGAVVTSVGTEDVHTVLIDGTVVKLDGVLVDHDLRELRELTLRIARRTLAAAAG</sequence>
<organism evidence="3 4">
    <name type="scientific">Kibdelosporangium aridum</name>
    <dbReference type="NCBI Taxonomy" id="2030"/>
    <lineage>
        <taxon>Bacteria</taxon>
        <taxon>Bacillati</taxon>
        <taxon>Actinomycetota</taxon>
        <taxon>Actinomycetes</taxon>
        <taxon>Pseudonocardiales</taxon>
        <taxon>Pseudonocardiaceae</taxon>
        <taxon>Kibdelosporangium</taxon>
    </lineage>
</organism>
<evidence type="ECO:0000259" key="2">
    <source>
        <dbReference type="Pfam" id="PF01979"/>
    </source>
</evidence>
<feature type="domain" description="Amidohydrolase-related" evidence="2">
    <location>
        <begin position="45"/>
        <end position="145"/>
    </location>
</feature>
<dbReference type="PANTHER" id="PTHR43794">
    <property type="entry name" value="AMINOHYDROLASE SSNA-RELATED"/>
    <property type="match status" value="1"/>
</dbReference>
<dbReference type="OrthoDB" id="3189065at2"/>
<dbReference type="Gene3D" id="2.30.40.10">
    <property type="entry name" value="Urease, subunit C, domain 1"/>
    <property type="match status" value="1"/>
</dbReference>
<dbReference type="AlphaFoldDB" id="A0A1W2FR63"/>
<keyword evidence="1" id="KW-0378">Hydrolase</keyword>
<dbReference type="RefSeq" id="WP_084432847.1">
    <property type="nucleotide sequence ID" value="NZ_FWXV01000010.1"/>
</dbReference>
<proteinExistence type="predicted"/>
<accession>A0A1W2FR63</accession>
<dbReference type="SUPFAM" id="SSF51338">
    <property type="entry name" value="Composite domain of metallo-dependent hydrolases"/>
    <property type="match status" value="2"/>
</dbReference>
<dbReference type="Gene3D" id="3.20.20.140">
    <property type="entry name" value="Metal-dependent hydrolases"/>
    <property type="match status" value="1"/>
</dbReference>
<dbReference type="SUPFAM" id="SSF51556">
    <property type="entry name" value="Metallo-dependent hydrolases"/>
    <property type="match status" value="1"/>
</dbReference>
<dbReference type="InterPro" id="IPR006680">
    <property type="entry name" value="Amidohydro-rel"/>
</dbReference>
<dbReference type="Proteomes" id="UP000192674">
    <property type="component" value="Unassembled WGS sequence"/>
</dbReference>
<dbReference type="InterPro" id="IPR032466">
    <property type="entry name" value="Metal_Hydrolase"/>
</dbReference>
<dbReference type="PANTHER" id="PTHR43794:SF11">
    <property type="entry name" value="AMIDOHYDROLASE-RELATED DOMAIN-CONTAINING PROTEIN"/>
    <property type="match status" value="1"/>
</dbReference>
<feature type="domain" description="Amidohydrolase-related" evidence="2">
    <location>
        <begin position="183"/>
        <end position="359"/>
    </location>
</feature>
<dbReference type="Pfam" id="PF01979">
    <property type="entry name" value="Amidohydro_1"/>
    <property type="match status" value="2"/>
</dbReference>
<evidence type="ECO:0000313" key="4">
    <source>
        <dbReference type="Proteomes" id="UP000192674"/>
    </source>
</evidence>
<evidence type="ECO:0000313" key="3">
    <source>
        <dbReference type="EMBL" id="SMD24098.1"/>
    </source>
</evidence>
<evidence type="ECO:0000256" key="1">
    <source>
        <dbReference type="ARBA" id="ARBA00022801"/>
    </source>
</evidence>
<dbReference type="GO" id="GO:0016810">
    <property type="term" value="F:hydrolase activity, acting on carbon-nitrogen (but not peptide) bonds"/>
    <property type="evidence" value="ECO:0007669"/>
    <property type="project" value="InterPro"/>
</dbReference>
<keyword evidence="4" id="KW-1185">Reference proteome</keyword>
<gene>
    <name evidence="3" type="ORF">SAMN05661093_08347</name>
</gene>
<dbReference type="InterPro" id="IPR050287">
    <property type="entry name" value="MTA/SAH_deaminase"/>
</dbReference>
<reference evidence="3 4" key="1">
    <citation type="submission" date="2017-04" db="EMBL/GenBank/DDBJ databases">
        <authorList>
            <person name="Afonso C.L."/>
            <person name="Miller P.J."/>
            <person name="Scott M.A."/>
            <person name="Spackman E."/>
            <person name="Goraichik I."/>
            <person name="Dimitrov K.M."/>
            <person name="Suarez D.L."/>
            <person name="Swayne D.E."/>
        </authorList>
    </citation>
    <scope>NUCLEOTIDE SEQUENCE [LARGE SCALE GENOMIC DNA]</scope>
    <source>
        <strain evidence="3 4">DSM 43828</strain>
    </source>
</reference>
<protein>
    <submittedName>
        <fullName evidence="3">Cytosine/adenosine deaminase</fullName>
    </submittedName>
</protein>
<name>A0A1W2FR63_KIBAR</name>
<dbReference type="InterPro" id="IPR011059">
    <property type="entry name" value="Metal-dep_hydrolase_composite"/>
</dbReference>